<feature type="compositionally biased region" description="Basic and acidic residues" evidence="1">
    <location>
        <begin position="146"/>
        <end position="169"/>
    </location>
</feature>
<evidence type="ECO:0000313" key="4">
    <source>
        <dbReference type="Proteomes" id="UP001208570"/>
    </source>
</evidence>
<accession>A0AAD9K789</accession>
<dbReference type="EMBL" id="JAODUP010000040">
    <property type="protein sequence ID" value="KAK2166323.1"/>
    <property type="molecule type" value="Genomic_DNA"/>
</dbReference>
<dbReference type="GO" id="GO:0042391">
    <property type="term" value="P:regulation of membrane potential"/>
    <property type="evidence" value="ECO:0007669"/>
    <property type="project" value="TreeGrafter"/>
</dbReference>
<dbReference type="PANTHER" id="PTHR12157:SF21">
    <property type="entry name" value="RAB3 INTERACTING MOLECULE, ISOFORM F"/>
    <property type="match status" value="1"/>
</dbReference>
<name>A0AAD9K789_9ANNE</name>
<dbReference type="SMART" id="SM00228">
    <property type="entry name" value="PDZ"/>
    <property type="match status" value="1"/>
</dbReference>
<evidence type="ECO:0000256" key="1">
    <source>
        <dbReference type="SAM" id="MobiDB-lite"/>
    </source>
</evidence>
<dbReference type="AlphaFoldDB" id="A0AAD9K789"/>
<dbReference type="Proteomes" id="UP001208570">
    <property type="component" value="Unassembled WGS sequence"/>
</dbReference>
<reference evidence="3" key="1">
    <citation type="journal article" date="2023" name="Mol. Biol. Evol.">
        <title>Third-Generation Sequencing Reveals the Adaptive Role of the Epigenome in Three Deep-Sea Polychaetes.</title>
        <authorList>
            <person name="Perez M."/>
            <person name="Aroh O."/>
            <person name="Sun Y."/>
            <person name="Lan Y."/>
            <person name="Juniper S.K."/>
            <person name="Young C.R."/>
            <person name="Angers B."/>
            <person name="Qian P.Y."/>
        </authorList>
    </citation>
    <scope>NUCLEOTIDE SEQUENCE</scope>
    <source>
        <strain evidence="3">P08H-3</strain>
    </source>
</reference>
<feature type="compositionally biased region" description="Basic and acidic residues" evidence="1">
    <location>
        <begin position="128"/>
        <end position="137"/>
    </location>
</feature>
<feature type="compositionally biased region" description="Basic and acidic residues" evidence="1">
    <location>
        <begin position="297"/>
        <end position="309"/>
    </location>
</feature>
<dbReference type="GO" id="GO:0048167">
    <property type="term" value="P:regulation of synaptic plasticity"/>
    <property type="evidence" value="ECO:0007669"/>
    <property type="project" value="TreeGrafter"/>
</dbReference>
<comment type="caution">
    <text evidence="3">The sequence shown here is derived from an EMBL/GenBank/DDBJ whole genome shotgun (WGS) entry which is preliminary data.</text>
</comment>
<dbReference type="CDD" id="cd06714">
    <property type="entry name" value="PDZ_RIM-like"/>
    <property type="match status" value="1"/>
</dbReference>
<keyword evidence="4" id="KW-1185">Reference proteome</keyword>
<dbReference type="GO" id="GO:0031267">
    <property type="term" value="F:small GTPase binding"/>
    <property type="evidence" value="ECO:0007669"/>
    <property type="project" value="InterPro"/>
</dbReference>
<sequence length="444" mass="50376">MPLCNDVLFYCYRDSREPLDRRKDDIRRIDEPDEMYPRECRDASSECRRHGDRPGERAREPRDRDIGDRDPRAYPHLTAERPMDGERRRSRDDRSGYFPEHSSILDSQLRSERRPERLMRGHGQSTAKDLDAYEKYPTKVPVPAARRIDRRDRDDFEDNYSDRSVRQQHLDPNSAMAKSSRSRSRKFDSMLRNDSLSSDPSDCVRPPPPKPHKHKKGKKQRQASLSSSDDEIQTTPECTSCDEQEIESESVSEKGEIENGADGALRAQSPGGSSGGLPTSHSSETSNSGHPKAIPSHHGDRHFSEERSFSSDSSVFLAPPTPITHIRHKLSTKHPVTWQPTADGQKLEGHMILRKAVEGHHGLKVTGGKMTESGYLGAFITKVKKGSIADTVGHLRAGDEVIEWNGRTLRGLTFEEVYDIIFESKQEPQVELVVQRPIRDLNQL</sequence>
<dbReference type="GO" id="GO:0042734">
    <property type="term" value="C:presynaptic membrane"/>
    <property type="evidence" value="ECO:0007669"/>
    <property type="project" value="TreeGrafter"/>
</dbReference>
<dbReference type="Pfam" id="PF00595">
    <property type="entry name" value="PDZ"/>
    <property type="match status" value="1"/>
</dbReference>
<feature type="compositionally biased region" description="Basic residues" evidence="1">
    <location>
        <begin position="210"/>
        <end position="221"/>
    </location>
</feature>
<feature type="compositionally biased region" description="Basic and acidic residues" evidence="1">
    <location>
        <begin position="109"/>
        <end position="119"/>
    </location>
</feature>
<dbReference type="FunFam" id="2.30.42.10:FF:000003">
    <property type="entry name" value="Regulating synaptic membrane exocytosis protein 1, putative"/>
    <property type="match status" value="1"/>
</dbReference>
<dbReference type="SUPFAM" id="SSF50156">
    <property type="entry name" value="PDZ domain-like"/>
    <property type="match status" value="1"/>
</dbReference>
<protein>
    <recommendedName>
        <fullName evidence="2">PDZ domain-containing protein</fullName>
    </recommendedName>
</protein>
<dbReference type="GO" id="GO:0048791">
    <property type="term" value="P:calcium ion-regulated exocytosis of neurotransmitter"/>
    <property type="evidence" value="ECO:0007669"/>
    <property type="project" value="TreeGrafter"/>
</dbReference>
<feature type="compositionally biased region" description="Polar residues" evidence="1">
    <location>
        <begin position="222"/>
        <end position="238"/>
    </location>
</feature>
<dbReference type="PROSITE" id="PS50106">
    <property type="entry name" value="PDZ"/>
    <property type="match status" value="1"/>
</dbReference>
<evidence type="ECO:0000313" key="3">
    <source>
        <dbReference type="EMBL" id="KAK2166323.1"/>
    </source>
</evidence>
<dbReference type="GO" id="GO:0044325">
    <property type="term" value="F:transmembrane transporter binding"/>
    <property type="evidence" value="ECO:0007669"/>
    <property type="project" value="TreeGrafter"/>
</dbReference>
<dbReference type="Gene3D" id="2.30.42.10">
    <property type="match status" value="1"/>
</dbReference>
<evidence type="ECO:0000259" key="2">
    <source>
        <dbReference type="PROSITE" id="PS50106"/>
    </source>
</evidence>
<organism evidence="3 4">
    <name type="scientific">Paralvinella palmiformis</name>
    <dbReference type="NCBI Taxonomy" id="53620"/>
    <lineage>
        <taxon>Eukaryota</taxon>
        <taxon>Metazoa</taxon>
        <taxon>Spiralia</taxon>
        <taxon>Lophotrochozoa</taxon>
        <taxon>Annelida</taxon>
        <taxon>Polychaeta</taxon>
        <taxon>Sedentaria</taxon>
        <taxon>Canalipalpata</taxon>
        <taxon>Terebellida</taxon>
        <taxon>Terebelliformia</taxon>
        <taxon>Alvinellidae</taxon>
        <taxon>Paralvinella</taxon>
    </lineage>
</organism>
<dbReference type="GO" id="GO:0050806">
    <property type="term" value="P:positive regulation of synaptic transmission"/>
    <property type="evidence" value="ECO:0007669"/>
    <property type="project" value="TreeGrafter"/>
</dbReference>
<dbReference type="GO" id="GO:2000300">
    <property type="term" value="P:regulation of synaptic vesicle exocytosis"/>
    <property type="evidence" value="ECO:0007669"/>
    <property type="project" value="TreeGrafter"/>
</dbReference>
<dbReference type="InterPro" id="IPR001478">
    <property type="entry name" value="PDZ"/>
</dbReference>
<dbReference type="InterPro" id="IPR039032">
    <property type="entry name" value="Rim-like"/>
</dbReference>
<dbReference type="InterPro" id="IPR036034">
    <property type="entry name" value="PDZ_sf"/>
</dbReference>
<dbReference type="PANTHER" id="PTHR12157">
    <property type="entry name" value="REGULATING SYNAPTIC MEMBRANE EXOCYTOSIS PROTEIN"/>
    <property type="match status" value="1"/>
</dbReference>
<feature type="domain" description="PDZ" evidence="2">
    <location>
        <begin position="350"/>
        <end position="436"/>
    </location>
</feature>
<feature type="compositionally biased region" description="Acidic residues" evidence="1">
    <location>
        <begin position="240"/>
        <end position="250"/>
    </location>
</feature>
<feature type="region of interest" description="Disordered" evidence="1">
    <location>
        <begin position="21"/>
        <end position="316"/>
    </location>
</feature>
<dbReference type="GO" id="GO:0048788">
    <property type="term" value="C:cytoskeleton of presynaptic active zone"/>
    <property type="evidence" value="ECO:0007669"/>
    <property type="project" value="TreeGrafter"/>
</dbReference>
<gene>
    <name evidence="3" type="ORF">LSH36_40g18031</name>
</gene>
<feature type="compositionally biased region" description="Basic and acidic residues" evidence="1">
    <location>
        <begin position="21"/>
        <end position="95"/>
    </location>
</feature>
<proteinExistence type="predicted"/>